<dbReference type="Pfam" id="PF00082">
    <property type="entry name" value="Peptidase_S8"/>
    <property type="match status" value="1"/>
</dbReference>
<dbReference type="Gene3D" id="2.20.25.690">
    <property type="match status" value="1"/>
</dbReference>
<reference evidence="3" key="1">
    <citation type="submission" date="2022-11" db="UniProtKB">
        <authorList>
            <consortium name="WormBaseParasite"/>
        </authorList>
    </citation>
    <scope>IDENTIFICATION</scope>
</reference>
<dbReference type="InterPro" id="IPR036852">
    <property type="entry name" value="Peptidase_S8/S53_dom_sf"/>
</dbReference>
<dbReference type="GO" id="GO:0004252">
    <property type="term" value="F:serine-type endopeptidase activity"/>
    <property type="evidence" value="ECO:0007669"/>
    <property type="project" value="InterPro"/>
</dbReference>
<organism evidence="2 3">
    <name type="scientific">Panagrolaimus superbus</name>
    <dbReference type="NCBI Taxonomy" id="310955"/>
    <lineage>
        <taxon>Eukaryota</taxon>
        <taxon>Metazoa</taxon>
        <taxon>Ecdysozoa</taxon>
        <taxon>Nematoda</taxon>
        <taxon>Chromadorea</taxon>
        <taxon>Rhabditida</taxon>
        <taxon>Tylenchina</taxon>
        <taxon>Panagrolaimomorpha</taxon>
        <taxon>Panagrolaimoidea</taxon>
        <taxon>Panagrolaimidae</taxon>
        <taxon>Panagrolaimus</taxon>
    </lineage>
</organism>
<proteinExistence type="predicted"/>
<dbReference type="AlphaFoldDB" id="A0A914Y743"/>
<evidence type="ECO:0000313" key="3">
    <source>
        <dbReference type="WBParaSite" id="PSU_v2.g13447.t1"/>
    </source>
</evidence>
<dbReference type="WBParaSite" id="PSU_v2.g13447.t1">
    <property type="protein sequence ID" value="PSU_v2.g13447.t1"/>
    <property type="gene ID" value="PSU_v2.g13447"/>
</dbReference>
<keyword evidence="2" id="KW-1185">Reference proteome</keyword>
<evidence type="ECO:0000313" key="2">
    <source>
        <dbReference type="Proteomes" id="UP000887577"/>
    </source>
</evidence>
<dbReference type="Gene3D" id="3.40.50.200">
    <property type="entry name" value="Peptidase S8/S53 domain"/>
    <property type="match status" value="1"/>
</dbReference>
<dbReference type="SUPFAM" id="SSF52743">
    <property type="entry name" value="Subtilisin-like"/>
    <property type="match status" value="1"/>
</dbReference>
<accession>A0A914Y743</accession>
<dbReference type="InterPro" id="IPR000209">
    <property type="entry name" value="Peptidase_S8/S53_dom"/>
</dbReference>
<protein>
    <submittedName>
        <fullName evidence="3">Peptidase S8/S53 domain-containing protein</fullName>
    </submittedName>
</protein>
<name>A0A914Y743_9BILA</name>
<sequence length="281" mass="31900">MLGLKTLFCKPLSSTNTCQNNTYIPKEATQQEIFLSKYSTFDGRDITIAIIDSGFDVSLEGLQQTSEGRQKVIDCFDFTGVGNVETCIIREIDSKNNILVGLNERKLKIPKNWKNPSGKWHLGLKALFKPTMSKMDSEYSQKLPKLDCIVWNDGRKWCACIETYKNNLKMAKVLTNFRDKHEFSFLKMEGLEMAYCITVHKNGNLLEIFMPYDHHGSVVSQIAAGHFPNNPKKDGLAPGAQLFFMSVIDPHDGYAINLQALKKAVSFFVHRITFVEKVIFN</sequence>
<dbReference type="GO" id="GO:0006508">
    <property type="term" value="P:proteolysis"/>
    <property type="evidence" value="ECO:0007669"/>
    <property type="project" value="InterPro"/>
</dbReference>
<dbReference type="Proteomes" id="UP000887577">
    <property type="component" value="Unplaced"/>
</dbReference>
<evidence type="ECO:0000259" key="1">
    <source>
        <dbReference type="Pfam" id="PF00082"/>
    </source>
</evidence>
<feature type="domain" description="Peptidase S8/S53" evidence="1">
    <location>
        <begin position="43"/>
        <end position="264"/>
    </location>
</feature>